<dbReference type="InterPro" id="IPR017850">
    <property type="entry name" value="Alkaline_phosphatase_core_sf"/>
</dbReference>
<dbReference type="PANTHER" id="PTHR47371:SF3">
    <property type="entry name" value="PHOSPHOGLYCEROL TRANSFERASE I"/>
    <property type="match status" value="1"/>
</dbReference>
<dbReference type="RefSeq" id="WP_211801663.1">
    <property type="nucleotide sequence ID" value="NZ_JAGSCS010000012.1"/>
</dbReference>
<feature type="binding site" evidence="10">
    <location>
        <position position="319"/>
    </location>
    <ligand>
        <name>Mn(2+)</name>
        <dbReference type="ChEBI" id="CHEBI:29035"/>
    </ligand>
</feature>
<dbReference type="EMBL" id="JAGSCS010000012">
    <property type="protein sequence ID" value="MBR0576578.1"/>
    <property type="molecule type" value="Genomic_DNA"/>
</dbReference>
<evidence type="ECO:0000256" key="4">
    <source>
        <dbReference type="ARBA" id="ARBA00022475"/>
    </source>
</evidence>
<dbReference type="InterPro" id="IPR000917">
    <property type="entry name" value="Sulfatase_N"/>
</dbReference>
<keyword evidence="7 12" id="KW-0472">Membrane</keyword>
<evidence type="ECO:0000256" key="10">
    <source>
        <dbReference type="PIRSR" id="PIRSR005091-3"/>
    </source>
</evidence>
<dbReference type="PANTHER" id="PTHR47371">
    <property type="entry name" value="LIPOTEICHOIC ACID SYNTHASE"/>
    <property type="match status" value="1"/>
</dbReference>
<evidence type="ECO:0000256" key="3">
    <source>
        <dbReference type="ARBA" id="ARBA00009983"/>
    </source>
</evidence>
<evidence type="ECO:0000259" key="13">
    <source>
        <dbReference type="Pfam" id="PF00884"/>
    </source>
</evidence>
<keyword evidence="5 12" id="KW-0812">Transmembrane</keyword>
<dbReference type="Proteomes" id="UP000675379">
    <property type="component" value="Unassembled WGS sequence"/>
</dbReference>
<evidence type="ECO:0000256" key="8">
    <source>
        <dbReference type="PIRSR" id="PIRSR005091-1"/>
    </source>
</evidence>
<dbReference type="Pfam" id="PF00884">
    <property type="entry name" value="Sulfatase"/>
    <property type="match status" value="1"/>
</dbReference>
<dbReference type="Gene3D" id="3.30.1120.170">
    <property type="match status" value="1"/>
</dbReference>
<evidence type="ECO:0000256" key="7">
    <source>
        <dbReference type="ARBA" id="ARBA00023136"/>
    </source>
</evidence>
<feature type="active site" evidence="8">
    <location>
        <position position="356"/>
    </location>
</feature>
<evidence type="ECO:0000313" key="15">
    <source>
        <dbReference type="Proteomes" id="UP000675379"/>
    </source>
</evidence>
<feature type="binding site" evidence="10">
    <location>
        <position position="356"/>
    </location>
    <ligand>
        <name>Mn(2+)</name>
        <dbReference type="ChEBI" id="CHEBI:29035"/>
    </ligand>
</feature>
<dbReference type="PIRSF" id="PIRSF005091">
    <property type="entry name" value="Mmb_sulf_HI1246"/>
    <property type="match status" value="1"/>
</dbReference>
<evidence type="ECO:0000256" key="6">
    <source>
        <dbReference type="ARBA" id="ARBA00022989"/>
    </source>
</evidence>
<organism evidence="14 15">
    <name type="scientific">Proteiniclasticum sediminis</name>
    <dbReference type="NCBI Taxonomy" id="2804028"/>
    <lineage>
        <taxon>Bacteria</taxon>
        <taxon>Bacillati</taxon>
        <taxon>Bacillota</taxon>
        <taxon>Clostridia</taxon>
        <taxon>Eubacteriales</taxon>
        <taxon>Clostridiaceae</taxon>
        <taxon>Proteiniclasticum</taxon>
    </lineage>
</organism>
<dbReference type="AlphaFoldDB" id="A0A941CRR9"/>
<feature type="transmembrane region" description="Helical" evidence="12">
    <location>
        <begin position="21"/>
        <end position="42"/>
    </location>
</feature>
<feature type="compositionally biased region" description="Low complexity" evidence="11">
    <location>
        <begin position="239"/>
        <end position="255"/>
    </location>
</feature>
<feature type="transmembrane region" description="Helical" evidence="12">
    <location>
        <begin position="133"/>
        <end position="150"/>
    </location>
</feature>
<sequence>MYTTTRRSRNLDRRKKRSALEGFNLLIFLMGSIFFMEIILRVNTETSFFNIGLIFSALFAASTALCIYLLTSFFRGWGRTLILGLTLGVTTILFASQFIYYKIFKTFYTVFSAQNGGQVLEFMNDILFMIRKNFLWLLLLFLPLVLFLVLKARSRKSTYRFTWTERGISLALFVLFFGAALMGINLGDKEQNSAFDMYYKNNYPVASVNQLGLLTSMRLDLQRTLTGFDPVIAPPPVVEVPQTPGETPSETPVESPTEEPPKVYAPNVMTIDFDQLLSQAGTDAELAKMHTYFKNREATLQNDFTGKYKGYNLILITAEGYSHYAVNKDVTPTLYKMTHEGVNFTNFYNPIWGVSTSDGEYVATTGLIPKSGVWSMYKSGSNAMPFAMGNQLRHIGYKTLAYHNHTYNYYNRDVSHPNLGYDYKGLGNGLQVRKTWPESDLEMMEVTTEEFVHDEPFHAYFMTVSGHMRYTWGGNFIASKNKALVQNLPYSEGAKAYLATQIELDRALEYLLQKLDEAGVAENTLIAMSADHYPYGLDKADIDNLAGHEVESNFELYKSSFILYAKGMEPMTIDRPVSSLDIIPTISNLLGLEYDSRLLMGVDMFSTKAPLIIFNNRSFITDLGKYNSVTKQFTLNPGATLPAGYATADDYRKAISAEIDRQFYFSTKILEKNYYAKVVNR</sequence>
<accession>A0A941CRR9</accession>
<dbReference type="Gene3D" id="3.40.720.10">
    <property type="entry name" value="Alkaline Phosphatase, subunit A"/>
    <property type="match status" value="1"/>
</dbReference>
<evidence type="ECO:0000313" key="14">
    <source>
        <dbReference type="EMBL" id="MBR0576578.1"/>
    </source>
</evidence>
<keyword evidence="15" id="KW-1185">Reference proteome</keyword>
<evidence type="ECO:0000256" key="5">
    <source>
        <dbReference type="ARBA" id="ARBA00022692"/>
    </source>
</evidence>
<reference evidence="14" key="1">
    <citation type="submission" date="2021-04" db="EMBL/GenBank/DDBJ databases">
        <title>Proteiniclasticum sedimins sp. nov., an obligate anaerobic bacterium isolated from anaerobic sludge.</title>
        <authorList>
            <person name="Liu J."/>
        </authorList>
    </citation>
    <scope>NUCLEOTIDE SEQUENCE</scope>
    <source>
        <strain evidence="14">BAD-10</strain>
    </source>
</reference>
<comment type="subcellular location">
    <subcellularLocation>
        <location evidence="1">Cell membrane</location>
        <topology evidence="1">Multi-pass membrane protein</topology>
    </subcellularLocation>
</comment>
<comment type="pathway">
    <text evidence="2">Cell wall biogenesis; lipoteichoic acid biosynthesis.</text>
</comment>
<feature type="transmembrane region" description="Helical" evidence="12">
    <location>
        <begin position="170"/>
        <end position="187"/>
    </location>
</feature>
<keyword evidence="4" id="KW-1003">Cell membrane</keyword>
<protein>
    <submittedName>
        <fullName evidence="14">LTA synthase family protein</fullName>
    </submittedName>
</protein>
<dbReference type="InterPro" id="IPR050448">
    <property type="entry name" value="OpgB/LTA_synthase_biosynth"/>
</dbReference>
<keyword evidence="6 12" id="KW-1133">Transmembrane helix</keyword>
<keyword evidence="9" id="KW-0464">Manganese</keyword>
<feature type="domain" description="Sulfatase N-terminal" evidence="13">
    <location>
        <begin position="313"/>
        <end position="591"/>
    </location>
</feature>
<proteinExistence type="inferred from homology"/>
<feature type="transmembrane region" description="Helical" evidence="12">
    <location>
        <begin position="48"/>
        <end position="70"/>
    </location>
</feature>
<evidence type="ECO:0000256" key="11">
    <source>
        <dbReference type="SAM" id="MobiDB-lite"/>
    </source>
</evidence>
<comment type="similarity">
    <text evidence="3">Belongs to the LTA synthase family.</text>
</comment>
<comment type="caution">
    <text evidence="14">The sequence shown here is derived from an EMBL/GenBank/DDBJ whole genome shotgun (WGS) entry which is preliminary data.</text>
</comment>
<evidence type="ECO:0000256" key="12">
    <source>
        <dbReference type="SAM" id="Phobius"/>
    </source>
</evidence>
<feature type="binding site" evidence="10">
    <location>
        <position position="531"/>
    </location>
    <ligand>
        <name>Mn(2+)</name>
        <dbReference type="ChEBI" id="CHEBI:29035"/>
    </ligand>
</feature>
<evidence type="ECO:0000256" key="2">
    <source>
        <dbReference type="ARBA" id="ARBA00004936"/>
    </source>
</evidence>
<evidence type="ECO:0000256" key="9">
    <source>
        <dbReference type="PIRSR" id="PIRSR005091-2"/>
    </source>
</evidence>
<dbReference type="SUPFAM" id="SSF53649">
    <property type="entry name" value="Alkaline phosphatase-like"/>
    <property type="match status" value="1"/>
</dbReference>
<dbReference type="GO" id="GO:0005886">
    <property type="term" value="C:plasma membrane"/>
    <property type="evidence" value="ECO:0007669"/>
    <property type="project" value="UniProtKB-SubCell"/>
</dbReference>
<feature type="transmembrane region" description="Helical" evidence="12">
    <location>
        <begin position="82"/>
        <end position="101"/>
    </location>
</feature>
<dbReference type="CDD" id="cd16015">
    <property type="entry name" value="LTA_synthase"/>
    <property type="match status" value="1"/>
</dbReference>
<gene>
    <name evidence="14" type="ORF">KCG48_09535</name>
</gene>
<feature type="binding site" evidence="10">
    <location>
        <position position="532"/>
    </location>
    <ligand>
        <name>Mn(2+)</name>
        <dbReference type="ChEBI" id="CHEBI:29035"/>
    </ligand>
</feature>
<dbReference type="InterPro" id="IPR012160">
    <property type="entry name" value="LtaS-like"/>
</dbReference>
<keyword evidence="9" id="KW-0479">Metal-binding</keyword>
<name>A0A941CRR9_9CLOT</name>
<dbReference type="GO" id="GO:0046872">
    <property type="term" value="F:metal ion binding"/>
    <property type="evidence" value="ECO:0007669"/>
    <property type="project" value="UniProtKB-KW"/>
</dbReference>
<feature type="binding site" evidence="9">
    <location>
        <position position="467"/>
    </location>
    <ligand>
        <name>substrate</name>
    </ligand>
</feature>
<feature type="region of interest" description="Disordered" evidence="11">
    <location>
        <begin position="236"/>
        <end position="260"/>
    </location>
</feature>
<evidence type="ECO:0000256" key="1">
    <source>
        <dbReference type="ARBA" id="ARBA00004651"/>
    </source>
</evidence>